<dbReference type="PROSITE" id="PS50035">
    <property type="entry name" value="PLD"/>
    <property type="match status" value="2"/>
</dbReference>
<dbReference type="InterPro" id="IPR025202">
    <property type="entry name" value="PLD-like_dom"/>
</dbReference>
<comment type="subcellular location">
    <subcellularLocation>
        <location evidence="1">Cell membrane</location>
        <topology evidence="1">Multi-pass membrane protein</topology>
    </subcellularLocation>
</comment>
<dbReference type="CDD" id="cd09157">
    <property type="entry name" value="PLDc_CLS_unchar2_1"/>
    <property type="match status" value="1"/>
</dbReference>
<evidence type="ECO:0000256" key="13">
    <source>
        <dbReference type="SAM" id="Phobius"/>
    </source>
</evidence>
<accession>Q3A777</accession>
<keyword evidence="6" id="KW-0677">Repeat</keyword>
<dbReference type="GO" id="GO:0008808">
    <property type="term" value="F:cardiolipin synthase activity"/>
    <property type="evidence" value="ECO:0007669"/>
    <property type="project" value="UniProtKB-UniRule"/>
</dbReference>
<reference evidence="16" key="1">
    <citation type="submission" date="2005-10" db="EMBL/GenBank/DDBJ databases">
        <title>Complete sequence of Pelobacter carbinolicus DSM 2380.</title>
        <authorList>
            <person name="Copeland A."/>
            <person name="Lucas S."/>
            <person name="Lapidus A."/>
            <person name="Barry K."/>
            <person name="Detter J.C."/>
            <person name="Glavina T."/>
            <person name="Hammon N."/>
            <person name="Israni S."/>
            <person name="Pitluck S."/>
            <person name="Chertkov O."/>
            <person name="Schmutz J."/>
            <person name="Larimer F."/>
            <person name="Land M."/>
            <person name="Kyrpides N."/>
            <person name="Ivanova N."/>
            <person name="Richardson P."/>
        </authorList>
    </citation>
    <scope>NUCLEOTIDE SEQUENCE [LARGE SCALE GENOMIC DNA]</scope>
    <source>
        <strain evidence="16">DSM 2380 / NBRC 103641 / GraBd1</strain>
    </source>
</reference>
<dbReference type="KEGG" id="pca:Pcar_0507"/>
<keyword evidence="9 13" id="KW-0472">Membrane</keyword>
<evidence type="ECO:0000256" key="4">
    <source>
        <dbReference type="ARBA" id="ARBA00022679"/>
    </source>
</evidence>
<dbReference type="GO" id="GO:0032049">
    <property type="term" value="P:cardiolipin biosynthetic process"/>
    <property type="evidence" value="ECO:0007669"/>
    <property type="project" value="UniProtKB-UniRule"/>
</dbReference>
<dbReference type="EMBL" id="CP000142">
    <property type="protein sequence ID" value="ABA87767.1"/>
    <property type="molecule type" value="Genomic_DNA"/>
</dbReference>
<evidence type="ECO:0000256" key="9">
    <source>
        <dbReference type="ARBA" id="ARBA00023136"/>
    </source>
</evidence>
<evidence type="ECO:0000313" key="15">
    <source>
        <dbReference type="EMBL" id="ABA87767.1"/>
    </source>
</evidence>
<keyword evidence="16" id="KW-1185">Reference proteome</keyword>
<dbReference type="Pfam" id="PF13091">
    <property type="entry name" value="PLDc_2"/>
    <property type="match status" value="2"/>
</dbReference>
<dbReference type="AlphaFoldDB" id="Q3A777"/>
<evidence type="ECO:0000256" key="10">
    <source>
        <dbReference type="ARBA" id="ARBA00023209"/>
    </source>
</evidence>
<dbReference type="OrthoDB" id="9762009at2"/>
<name>Q3A777_SYNC1</name>
<dbReference type="InterPro" id="IPR001736">
    <property type="entry name" value="PLipase_D/transphosphatidylase"/>
</dbReference>
<evidence type="ECO:0000256" key="3">
    <source>
        <dbReference type="ARBA" id="ARBA00022516"/>
    </source>
</evidence>
<evidence type="ECO:0000313" key="16">
    <source>
        <dbReference type="Proteomes" id="UP000002534"/>
    </source>
</evidence>
<dbReference type="Gene3D" id="3.30.870.10">
    <property type="entry name" value="Endonuclease Chain A"/>
    <property type="match status" value="2"/>
</dbReference>
<keyword evidence="3" id="KW-0444">Lipid biosynthesis</keyword>
<dbReference type="PANTHER" id="PTHR21248:SF22">
    <property type="entry name" value="PHOSPHOLIPASE D"/>
    <property type="match status" value="1"/>
</dbReference>
<keyword evidence="10" id="KW-0594">Phospholipid biosynthesis</keyword>
<gene>
    <name evidence="15" type="primary">cls-2</name>
    <name evidence="15" type="ordered locus">Pcar_0507</name>
</gene>
<organism evidence="15 16">
    <name type="scientific">Syntrophotalea carbinolica (strain DSM 2380 / NBRC 103641 / GraBd1)</name>
    <name type="common">Pelobacter carbinolicus</name>
    <dbReference type="NCBI Taxonomy" id="338963"/>
    <lineage>
        <taxon>Bacteria</taxon>
        <taxon>Pseudomonadati</taxon>
        <taxon>Thermodesulfobacteriota</taxon>
        <taxon>Desulfuromonadia</taxon>
        <taxon>Desulfuromonadales</taxon>
        <taxon>Syntrophotaleaceae</taxon>
        <taxon>Syntrophotalea</taxon>
    </lineage>
</organism>
<feature type="domain" description="PLD phosphodiesterase" evidence="14">
    <location>
        <begin position="397"/>
        <end position="419"/>
    </location>
</feature>
<evidence type="ECO:0000256" key="6">
    <source>
        <dbReference type="ARBA" id="ARBA00022737"/>
    </source>
</evidence>
<reference evidence="15 16" key="2">
    <citation type="journal article" date="2012" name="BMC Genomics">
        <title>The genome of Pelobacter carbinolicus reveals surprising metabolic capabilities and physiological features.</title>
        <authorList>
            <person name="Aklujkar M."/>
            <person name="Haveman S.A."/>
            <person name="Didonato R.Jr."/>
            <person name="Chertkov O."/>
            <person name="Han C.S."/>
            <person name="Land M.L."/>
            <person name="Brown P."/>
            <person name="Lovley D.R."/>
        </authorList>
    </citation>
    <scope>NUCLEOTIDE SEQUENCE [LARGE SCALE GENOMIC DNA]</scope>
    <source>
        <strain evidence="16">DSM 2380 / NBRC 103641 / GraBd1</strain>
    </source>
</reference>
<dbReference type="InterPro" id="IPR027379">
    <property type="entry name" value="CLS_N"/>
</dbReference>
<keyword evidence="8" id="KW-0443">Lipid metabolism</keyword>
<evidence type="ECO:0000256" key="12">
    <source>
        <dbReference type="NCBIfam" id="TIGR04265"/>
    </source>
</evidence>
<evidence type="ECO:0000256" key="7">
    <source>
        <dbReference type="ARBA" id="ARBA00022989"/>
    </source>
</evidence>
<dbReference type="CDD" id="cd09163">
    <property type="entry name" value="PLDc_CLS_unchar2_2"/>
    <property type="match status" value="1"/>
</dbReference>
<keyword evidence="5 13" id="KW-0812">Transmembrane</keyword>
<protein>
    <recommendedName>
        <fullName evidence="12">Cardiolipin synthase</fullName>
        <ecNumber evidence="12">2.7.8.-</ecNumber>
    </recommendedName>
</protein>
<keyword evidence="7 13" id="KW-1133">Transmembrane helix</keyword>
<evidence type="ECO:0000256" key="1">
    <source>
        <dbReference type="ARBA" id="ARBA00004651"/>
    </source>
</evidence>
<keyword evidence="11" id="KW-1208">Phospholipid metabolism</keyword>
<feature type="domain" description="PLD phosphodiesterase" evidence="14">
    <location>
        <begin position="218"/>
        <end position="245"/>
    </location>
</feature>
<dbReference type="STRING" id="338963.Pcar_0507"/>
<dbReference type="Proteomes" id="UP000002534">
    <property type="component" value="Chromosome"/>
</dbReference>
<dbReference type="PANTHER" id="PTHR21248">
    <property type="entry name" value="CARDIOLIPIN SYNTHASE"/>
    <property type="match status" value="1"/>
</dbReference>
<dbReference type="HOGENOM" id="CLU_038053_1_0_7"/>
<dbReference type="InterPro" id="IPR022924">
    <property type="entry name" value="Cardiolipin_synthase"/>
</dbReference>
<keyword evidence="4" id="KW-0808">Transferase</keyword>
<dbReference type="SMART" id="SM00155">
    <property type="entry name" value="PLDc"/>
    <property type="match status" value="2"/>
</dbReference>
<dbReference type="GO" id="GO:0005886">
    <property type="term" value="C:plasma membrane"/>
    <property type="evidence" value="ECO:0007669"/>
    <property type="project" value="UniProtKB-SubCell"/>
</dbReference>
<dbReference type="eggNOG" id="COG1502">
    <property type="taxonomic scope" value="Bacteria"/>
</dbReference>
<proteinExistence type="predicted"/>
<dbReference type="Pfam" id="PF13396">
    <property type="entry name" value="PLDc_N"/>
    <property type="match status" value="1"/>
</dbReference>
<evidence type="ECO:0000259" key="14">
    <source>
        <dbReference type="PROSITE" id="PS50035"/>
    </source>
</evidence>
<evidence type="ECO:0000256" key="5">
    <source>
        <dbReference type="ARBA" id="ARBA00022692"/>
    </source>
</evidence>
<dbReference type="EC" id="2.7.8.-" evidence="12"/>
<evidence type="ECO:0000256" key="2">
    <source>
        <dbReference type="ARBA" id="ARBA00022475"/>
    </source>
</evidence>
<feature type="transmembrane region" description="Helical" evidence="13">
    <location>
        <begin position="9"/>
        <end position="28"/>
    </location>
</feature>
<evidence type="ECO:0000256" key="11">
    <source>
        <dbReference type="ARBA" id="ARBA00023264"/>
    </source>
</evidence>
<dbReference type="SUPFAM" id="SSF56024">
    <property type="entry name" value="Phospholipase D/nuclease"/>
    <property type="match status" value="2"/>
</dbReference>
<sequence length="479" mass="53253">MAYAWLEDLFWLLLVGYGVLTAWHALLYKRDPRAALGWIVTALAIPGIGPVLYWLLGVNRIRTRGRGWQEGGQGLPMRVAQQVDGAGAMVPTALASYRECYAPYLDLAEAVTRRPLLCGNDIEILFNGDGAYPAMLQAVEDAHRHIYLSSYIFESNATGRRFVEALARAVKRGVEVRVLVDALGECYSWPRISSLLHRHNVPVARFLPFSLGGRGMHFNLRNHRKLLVVDGRLGFTGGMNIGDRHLVAGASVGGVKDLHFRIAGPVAGQMRDAFCEDWAFATGERLSPSAVSDDTAGQAICRGISAGPNEDFEKLHWLLTGVLAVARQRVCIMTPYFIPDRGLMTALNSAALRGVEVELLLPERSNLPLVHWASRSYLWELLQYGVRIYWQPPPFDHTKLLLVDHQYSQVGSANLDPRSLRLNFEFNLEIFDAAVNARLAGHFAACRNAARRVTLEEVDGRPLPVKMRDATAKLFSPYL</sequence>
<feature type="transmembrane region" description="Helical" evidence="13">
    <location>
        <begin position="34"/>
        <end position="56"/>
    </location>
</feature>
<dbReference type="NCBIfam" id="TIGR04265">
    <property type="entry name" value="bac_cardiolipin"/>
    <property type="match status" value="1"/>
</dbReference>
<evidence type="ECO:0000256" key="8">
    <source>
        <dbReference type="ARBA" id="ARBA00023098"/>
    </source>
</evidence>
<dbReference type="RefSeq" id="WP_011340196.1">
    <property type="nucleotide sequence ID" value="NC_007498.2"/>
</dbReference>
<keyword evidence="2" id="KW-1003">Cell membrane</keyword>